<accession>A0A371BGX8</accession>
<dbReference type="Pfam" id="PF00392">
    <property type="entry name" value="GntR"/>
    <property type="match status" value="1"/>
</dbReference>
<dbReference type="Pfam" id="PF07729">
    <property type="entry name" value="FCD"/>
    <property type="match status" value="1"/>
</dbReference>
<evidence type="ECO:0000313" key="6">
    <source>
        <dbReference type="Proteomes" id="UP000263833"/>
    </source>
</evidence>
<sequence>MLALNGEGSLVTRTAQALSNLSMEHAPGDYLGAEDELLAKLSVSRPTLRQAAKIVESDRLISVRRGIKGGFYATRPNAADAIKALARYLRLNGATIADVFAVTKLVAEQAGALAASSRDPDHRAQLTRFRDSIERNITPGSLIRAEGALARLIADMSGNPAMQIVMEIGYTFGMEEQGMRFYASEVDRERTRLLQITLCDAILAGDAEIARLMMRRRSAMIEEWIKREVEATQ</sequence>
<dbReference type="PANTHER" id="PTHR43537:SF24">
    <property type="entry name" value="GLUCONATE OPERON TRANSCRIPTIONAL REPRESSOR"/>
    <property type="match status" value="1"/>
</dbReference>
<evidence type="ECO:0000256" key="3">
    <source>
        <dbReference type="ARBA" id="ARBA00023163"/>
    </source>
</evidence>
<dbReference type="InterPro" id="IPR000524">
    <property type="entry name" value="Tscrpt_reg_HTH_GntR"/>
</dbReference>
<keyword evidence="6" id="KW-1185">Reference proteome</keyword>
<organism evidence="5 6">
    <name type="scientific">Sphingorhabdus pulchriflava</name>
    <dbReference type="NCBI Taxonomy" id="2292257"/>
    <lineage>
        <taxon>Bacteria</taxon>
        <taxon>Pseudomonadati</taxon>
        <taxon>Pseudomonadota</taxon>
        <taxon>Alphaproteobacteria</taxon>
        <taxon>Sphingomonadales</taxon>
        <taxon>Sphingomonadaceae</taxon>
        <taxon>Sphingorhabdus</taxon>
    </lineage>
</organism>
<dbReference type="Gene3D" id="1.20.120.530">
    <property type="entry name" value="GntR ligand-binding domain-like"/>
    <property type="match status" value="1"/>
</dbReference>
<evidence type="ECO:0000259" key="4">
    <source>
        <dbReference type="PROSITE" id="PS50949"/>
    </source>
</evidence>
<keyword evidence="2" id="KW-0238">DNA-binding</keyword>
<evidence type="ECO:0000256" key="1">
    <source>
        <dbReference type="ARBA" id="ARBA00023015"/>
    </source>
</evidence>
<dbReference type="GO" id="GO:0003700">
    <property type="term" value="F:DNA-binding transcription factor activity"/>
    <property type="evidence" value="ECO:0007669"/>
    <property type="project" value="InterPro"/>
</dbReference>
<gene>
    <name evidence="5" type="ORF">DXH95_04105</name>
</gene>
<feature type="domain" description="HTH gntR-type" evidence="4">
    <location>
        <begin position="4"/>
        <end position="75"/>
    </location>
</feature>
<dbReference type="OrthoDB" id="9028214at2"/>
<comment type="caution">
    <text evidence="5">The sequence shown here is derived from an EMBL/GenBank/DDBJ whole genome shotgun (WGS) entry which is preliminary data.</text>
</comment>
<protein>
    <submittedName>
        <fullName evidence="5">FadR family transcriptional regulator</fullName>
    </submittedName>
</protein>
<evidence type="ECO:0000313" key="5">
    <source>
        <dbReference type="EMBL" id="RDV06611.1"/>
    </source>
</evidence>
<dbReference type="RefSeq" id="WP_115548161.1">
    <property type="nucleotide sequence ID" value="NZ_QRGP01000001.1"/>
</dbReference>
<dbReference type="SUPFAM" id="SSF46785">
    <property type="entry name" value="Winged helix' DNA-binding domain"/>
    <property type="match status" value="1"/>
</dbReference>
<dbReference type="EMBL" id="QRGP01000001">
    <property type="protein sequence ID" value="RDV06611.1"/>
    <property type="molecule type" value="Genomic_DNA"/>
</dbReference>
<dbReference type="InterPro" id="IPR036390">
    <property type="entry name" value="WH_DNA-bd_sf"/>
</dbReference>
<dbReference type="SMART" id="SM00895">
    <property type="entry name" value="FCD"/>
    <property type="match status" value="1"/>
</dbReference>
<dbReference type="InterPro" id="IPR036388">
    <property type="entry name" value="WH-like_DNA-bd_sf"/>
</dbReference>
<dbReference type="PANTHER" id="PTHR43537">
    <property type="entry name" value="TRANSCRIPTIONAL REGULATOR, GNTR FAMILY"/>
    <property type="match status" value="1"/>
</dbReference>
<evidence type="ECO:0000256" key="2">
    <source>
        <dbReference type="ARBA" id="ARBA00023125"/>
    </source>
</evidence>
<keyword evidence="1" id="KW-0805">Transcription regulation</keyword>
<dbReference type="Proteomes" id="UP000263833">
    <property type="component" value="Unassembled WGS sequence"/>
</dbReference>
<dbReference type="InterPro" id="IPR008920">
    <property type="entry name" value="TF_FadR/GntR_C"/>
</dbReference>
<dbReference type="InterPro" id="IPR011711">
    <property type="entry name" value="GntR_C"/>
</dbReference>
<reference evidence="6" key="1">
    <citation type="submission" date="2018-08" db="EMBL/GenBank/DDBJ databases">
        <authorList>
            <person name="Kim S.-J."/>
            <person name="Jung G.-Y."/>
        </authorList>
    </citation>
    <scope>NUCLEOTIDE SEQUENCE [LARGE SCALE GENOMIC DNA]</scope>
    <source>
        <strain evidence="6">GY_G</strain>
    </source>
</reference>
<dbReference type="AlphaFoldDB" id="A0A371BGX8"/>
<keyword evidence="3" id="KW-0804">Transcription</keyword>
<proteinExistence type="predicted"/>
<dbReference type="GO" id="GO:0003677">
    <property type="term" value="F:DNA binding"/>
    <property type="evidence" value="ECO:0007669"/>
    <property type="project" value="UniProtKB-KW"/>
</dbReference>
<dbReference type="SUPFAM" id="SSF48008">
    <property type="entry name" value="GntR ligand-binding domain-like"/>
    <property type="match status" value="1"/>
</dbReference>
<dbReference type="PROSITE" id="PS50949">
    <property type="entry name" value="HTH_GNTR"/>
    <property type="match status" value="1"/>
</dbReference>
<name>A0A371BGX8_9SPHN</name>
<dbReference type="Gene3D" id="1.10.10.10">
    <property type="entry name" value="Winged helix-like DNA-binding domain superfamily/Winged helix DNA-binding domain"/>
    <property type="match status" value="1"/>
</dbReference>